<comment type="similarity">
    <text evidence="3">Belongs to the PMEI family.</text>
</comment>
<dbReference type="Gramene" id="PRQ39504">
    <property type="protein sequence ID" value="PRQ39504"/>
    <property type="gene ID" value="RchiOBHm_Chr4g0425961"/>
</dbReference>
<dbReference type="InterPro" id="IPR006501">
    <property type="entry name" value="Pectinesterase_inhib_dom"/>
</dbReference>
<keyword evidence="2" id="KW-1015">Disulfide bond</keyword>
<evidence type="ECO:0000313" key="7">
    <source>
        <dbReference type="Proteomes" id="UP000238479"/>
    </source>
</evidence>
<protein>
    <submittedName>
        <fullName evidence="6">Putative pectinesterase inhibitor domain, Cell wall/vacuolar inhibitor of fructosidase</fullName>
    </submittedName>
</protein>
<dbReference type="STRING" id="74649.A0A2P6QZ89"/>
<dbReference type="CDD" id="cd15796">
    <property type="entry name" value="CIF_like"/>
    <property type="match status" value="1"/>
</dbReference>
<dbReference type="Gene3D" id="1.20.140.40">
    <property type="entry name" value="Invertase/pectin methylesterase inhibitor family protein"/>
    <property type="match status" value="1"/>
</dbReference>
<keyword evidence="7" id="KW-1185">Reference proteome</keyword>
<dbReference type="InterPro" id="IPR034087">
    <property type="entry name" value="C/VIF1"/>
</dbReference>
<dbReference type="NCBIfam" id="TIGR01614">
    <property type="entry name" value="PME_inhib"/>
    <property type="match status" value="1"/>
</dbReference>
<sequence length="181" mass="20261">MKIISISLPLLTIFIIQNVFLPISHCRADLIDQTCKQTPNYNLCVSSLKSNPRSSAADVKGLAIIMVEVVKSKANDTLNKIWAELLRHEDPVIRNCYDHYGYMVGAFIPDIYGDLTSRGLGGRFVRYNPAQAERRLHNDIILRVDHCQNGFGQGRRSPFAKENKATHEAAVVAAAIVWILI</sequence>
<dbReference type="EMBL" id="PDCK01000042">
    <property type="protein sequence ID" value="PRQ39504.1"/>
    <property type="molecule type" value="Genomic_DNA"/>
</dbReference>
<feature type="chain" id="PRO_5015157773" evidence="4">
    <location>
        <begin position="29"/>
        <end position="181"/>
    </location>
</feature>
<accession>A0A2P6QZ89</accession>
<feature type="signal peptide" evidence="4">
    <location>
        <begin position="1"/>
        <end position="28"/>
    </location>
</feature>
<name>A0A2P6QZ89_ROSCH</name>
<keyword evidence="1 4" id="KW-0732">Signal</keyword>
<dbReference type="AlphaFoldDB" id="A0A2P6QZ89"/>
<dbReference type="Proteomes" id="UP000238479">
    <property type="component" value="Chromosome 4"/>
</dbReference>
<organism evidence="6 7">
    <name type="scientific">Rosa chinensis</name>
    <name type="common">China rose</name>
    <dbReference type="NCBI Taxonomy" id="74649"/>
    <lineage>
        <taxon>Eukaryota</taxon>
        <taxon>Viridiplantae</taxon>
        <taxon>Streptophyta</taxon>
        <taxon>Embryophyta</taxon>
        <taxon>Tracheophyta</taxon>
        <taxon>Spermatophyta</taxon>
        <taxon>Magnoliopsida</taxon>
        <taxon>eudicotyledons</taxon>
        <taxon>Gunneridae</taxon>
        <taxon>Pentapetalae</taxon>
        <taxon>rosids</taxon>
        <taxon>fabids</taxon>
        <taxon>Rosales</taxon>
        <taxon>Rosaceae</taxon>
        <taxon>Rosoideae</taxon>
        <taxon>Rosoideae incertae sedis</taxon>
        <taxon>Rosa</taxon>
    </lineage>
</organism>
<proteinExistence type="inferred from homology"/>
<evidence type="ECO:0000313" key="6">
    <source>
        <dbReference type="EMBL" id="PRQ39504.1"/>
    </source>
</evidence>
<dbReference type="InterPro" id="IPR035513">
    <property type="entry name" value="Invertase/methylesterase_inhib"/>
</dbReference>
<evidence type="ECO:0000256" key="2">
    <source>
        <dbReference type="ARBA" id="ARBA00023157"/>
    </source>
</evidence>
<feature type="domain" description="Pectinesterase inhibitor" evidence="5">
    <location>
        <begin position="26"/>
        <end position="176"/>
    </location>
</feature>
<evidence type="ECO:0000256" key="1">
    <source>
        <dbReference type="ARBA" id="ARBA00022729"/>
    </source>
</evidence>
<evidence type="ECO:0000256" key="4">
    <source>
        <dbReference type="SAM" id="SignalP"/>
    </source>
</evidence>
<dbReference type="GO" id="GO:0004857">
    <property type="term" value="F:enzyme inhibitor activity"/>
    <property type="evidence" value="ECO:0007669"/>
    <property type="project" value="InterPro"/>
</dbReference>
<dbReference type="SMART" id="SM00856">
    <property type="entry name" value="PMEI"/>
    <property type="match status" value="1"/>
</dbReference>
<evidence type="ECO:0000256" key="3">
    <source>
        <dbReference type="ARBA" id="ARBA00038471"/>
    </source>
</evidence>
<dbReference type="SUPFAM" id="SSF101148">
    <property type="entry name" value="Plant invertase/pectin methylesterase inhibitor"/>
    <property type="match status" value="1"/>
</dbReference>
<gene>
    <name evidence="6" type="ORF">RchiOBHm_Chr4g0425961</name>
</gene>
<dbReference type="PANTHER" id="PTHR35357">
    <property type="entry name" value="OS02G0537100 PROTEIN"/>
    <property type="match status" value="1"/>
</dbReference>
<reference evidence="6 7" key="1">
    <citation type="journal article" date="2018" name="Nat. Genet.">
        <title>The Rosa genome provides new insights in the design of modern roses.</title>
        <authorList>
            <person name="Bendahmane M."/>
        </authorList>
    </citation>
    <scope>NUCLEOTIDE SEQUENCE [LARGE SCALE GENOMIC DNA]</scope>
    <source>
        <strain evidence="7">cv. Old Blush</strain>
    </source>
</reference>
<dbReference type="Pfam" id="PF04043">
    <property type="entry name" value="PMEI"/>
    <property type="match status" value="1"/>
</dbReference>
<evidence type="ECO:0000259" key="5">
    <source>
        <dbReference type="SMART" id="SM00856"/>
    </source>
</evidence>
<comment type="caution">
    <text evidence="6">The sequence shown here is derived from an EMBL/GenBank/DDBJ whole genome shotgun (WGS) entry which is preliminary data.</text>
</comment>
<dbReference type="PANTHER" id="PTHR35357:SF8">
    <property type="entry name" value="OS01G0111000 PROTEIN"/>
    <property type="match status" value="1"/>
</dbReference>
<dbReference type="OrthoDB" id="1142671at2759"/>